<dbReference type="UniPathway" id="UPA00655">
    <property type="reaction ID" value="UER00711"/>
</dbReference>
<evidence type="ECO:0000256" key="4">
    <source>
        <dbReference type="ARBA" id="ARBA00022741"/>
    </source>
</evidence>
<dbReference type="EC" id="2.1.3.15" evidence="10"/>
<dbReference type="InterPro" id="IPR011763">
    <property type="entry name" value="COA_CT_C"/>
</dbReference>
<comment type="pathway">
    <text evidence="1 10">Lipid metabolism; malonyl-CoA biosynthesis; malonyl-CoA from acetyl-CoA: step 1/1.</text>
</comment>
<dbReference type="NCBIfam" id="TIGR00513">
    <property type="entry name" value="accA"/>
    <property type="match status" value="1"/>
</dbReference>
<reference evidence="13 14" key="1">
    <citation type="submission" date="2018-03" db="EMBL/GenBank/DDBJ databases">
        <title>Draft Genome Sequences of the Obligatory Marine Myxobacteria Enhygromyxa salina SWB005.</title>
        <authorList>
            <person name="Poehlein A."/>
            <person name="Moghaddam J.A."/>
            <person name="Harms H."/>
            <person name="Alanjari M."/>
            <person name="Koenig G.M."/>
            <person name="Daniel R."/>
            <person name="Schaeberle T.F."/>
        </authorList>
    </citation>
    <scope>NUCLEOTIDE SEQUENCE [LARGE SCALE GENOMIC DNA]</scope>
    <source>
        <strain evidence="13 14">SWB005</strain>
    </source>
</reference>
<dbReference type="PROSITE" id="PS50989">
    <property type="entry name" value="COA_CT_CTER"/>
    <property type="match status" value="1"/>
</dbReference>
<dbReference type="PRINTS" id="PR01069">
    <property type="entry name" value="ACCCTRFRASEA"/>
</dbReference>
<feature type="compositionally biased region" description="Gly residues" evidence="11">
    <location>
        <begin position="329"/>
        <end position="362"/>
    </location>
</feature>
<accession>A0A2S9XXG5</accession>
<dbReference type="InterPro" id="IPR001095">
    <property type="entry name" value="Acetyl_CoA_COase_a_su"/>
</dbReference>
<evidence type="ECO:0000259" key="12">
    <source>
        <dbReference type="PROSITE" id="PS50989"/>
    </source>
</evidence>
<comment type="function">
    <text evidence="10">Component of the acetyl coenzyme A carboxylase (ACC) complex. First, biotin carboxylase catalyzes the carboxylation of biotin on its carrier protein (BCCP) and then the CO(2) group is transferred by the carboxyltransferase to acetyl-CoA to form malonyl-CoA.</text>
</comment>
<comment type="similarity">
    <text evidence="10">Belongs to the AccA family.</text>
</comment>
<evidence type="ECO:0000256" key="3">
    <source>
        <dbReference type="ARBA" id="ARBA00022679"/>
    </source>
</evidence>
<keyword evidence="3 10" id="KW-0808">Transferase</keyword>
<dbReference type="Pfam" id="PF03255">
    <property type="entry name" value="ACCA"/>
    <property type="match status" value="1"/>
</dbReference>
<protein>
    <recommendedName>
        <fullName evidence="10">Acetyl-coenzyme A carboxylase carboxyl transferase subunit alpha</fullName>
        <shortName evidence="10">ACCase subunit alpha</shortName>
        <shortName evidence="10">Acetyl-CoA carboxylase carboxyltransferase subunit alpha</shortName>
        <ecNumber evidence="10">2.1.3.15</ecNumber>
    </recommendedName>
</protein>
<keyword evidence="2 10" id="KW-0444">Lipid biosynthesis</keyword>
<evidence type="ECO:0000256" key="7">
    <source>
        <dbReference type="ARBA" id="ARBA00023098"/>
    </source>
</evidence>
<dbReference type="HAMAP" id="MF_00823">
    <property type="entry name" value="AcetylCoA_CT_alpha"/>
    <property type="match status" value="1"/>
</dbReference>
<gene>
    <name evidence="10 13" type="primary">accA</name>
    <name evidence="13" type="ORF">ENSA5_34490</name>
</gene>
<evidence type="ECO:0000256" key="10">
    <source>
        <dbReference type="HAMAP-Rule" id="MF_00823"/>
    </source>
</evidence>
<organism evidence="13 14">
    <name type="scientific">Enhygromyxa salina</name>
    <dbReference type="NCBI Taxonomy" id="215803"/>
    <lineage>
        <taxon>Bacteria</taxon>
        <taxon>Pseudomonadati</taxon>
        <taxon>Myxococcota</taxon>
        <taxon>Polyangia</taxon>
        <taxon>Nannocystales</taxon>
        <taxon>Nannocystaceae</taxon>
        <taxon>Enhygromyxa</taxon>
    </lineage>
</organism>
<dbReference type="GO" id="GO:0016743">
    <property type="term" value="F:carboxyl- or carbamoyltransferase activity"/>
    <property type="evidence" value="ECO:0007669"/>
    <property type="project" value="UniProtKB-UniRule"/>
</dbReference>
<comment type="caution">
    <text evidence="13">The sequence shown here is derived from an EMBL/GenBank/DDBJ whole genome shotgun (WGS) entry which is preliminary data.</text>
</comment>
<keyword evidence="10" id="KW-0963">Cytoplasm</keyword>
<evidence type="ECO:0000256" key="11">
    <source>
        <dbReference type="SAM" id="MobiDB-lite"/>
    </source>
</evidence>
<keyword evidence="6 10" id="KW-0067">ATP-binding</keyword>
<keyword evidence="4 10" id="KW-0547">Nucleotide-binding</keyword>
<dbReference type="GO" id="GO:2001295">
    <property type="term" value="P:malonyl-CoA biosynthetic process"/>
    <property type="evidence" value="ECO:0007669"/>
    <property type="project" value="UniProtKB-UniRule"/>
</dbReference>
<keyword evidence="8 10" id="KW-0275">Fatty acid biosynthesis</keyword>
<dbReference type="NCBIfam" id="NF004344">
    <property type="entry name" value="PRK05724.1"/>
    <property type="match status" value="1"/>
</dbReference>
<evidence type="ECO:0000256" key="1">
    <source>
        <dbReference type="ARBA" id="ARBA00004956"/>
    </source>
</evidence>
<evidence type="ECO:0000256" key="5">
    <source>
        <dbReference type="ARBA" id="ARBA00022832"/>
    </source>
</evidence>
<evidence type="ECO:0000313" key="13">
    <source>
        <dbReference type="EMBL" id="PRP97411.1"/>
    </source>
</evidence>
<dbReference type="NCBIfam" id="NF041504">
    <property type="entry name" value="AccA_sub"/>
    <property type="match status" value="1"/>
</dbReference>
<evidence type="ECO:0000256" key="8">
    <source>
        <dbReference type="ARBA" id="ARBA00023160"/>
    </source>
</evidence>
<evidence type="ECO:0000256" key="2">
    <source>
        <dbReference type="ARBA" id="ARBA00022516"/>
    </source>
</evidence>
<dbReference type="GO" id="GO:0006633">
    <property type="term" value="P:fatty acid biosynthetic process"/>
    <property type="evidence" value="ECO:0007669"/>
    <property type="project" value="UniProtKB-KW"/>
</dbReference>
<dbReference type="GO" id="GO:0009317">
    <property type="term" value="C:acetyl-CoA carboxylase complex"/>
    <property type="evidence" value="ECO:0007669"/>
    <property type="project" value="InterPro"/>
</dbReference>
<dbReference type="OrthoDB" id="9808023at2"/>
<dbReference type="AlphaFoldDB" id="A0A2S9XXG5"/>
<keyword evidence="5 10" id="KW-0276">Fatty acid metabolism</keyword>
<sequence length="362" mass="38644">MSTRVLDFEKPIVELEGKIRELKVLLAGGNENMAKEIERLEARASQLQREHYARLTPWEQLQLAKHPDRPYTLDYIGEITTDFVELKGDRAYRDDPAIVAGMGRLRGRRVMVIGHQKGRNTKENVLRNFGMARPEGYRKCQRLMKLAEQFGLPIICLIDTAGAYPGIGAEERGQAEAIAASLELMAALRVPTISVVIGEGGSGGALAVGLTNRILMLEHAVYSVISPRGCASILWKNAEAEQDAAEQLRMTSEDLLNFGVCDGIIREATGGAHRGLTVTAAALEQALHEQLEELCELSPTQIIDARYEKFRAIGHLEVQAGDHLKSGVDAGGDPGPAPGAGGGPSGPGPGPGAGSGAGAGAE</sequence>
<dbReference type="GO" id="GO:0003989">
    <property type="term" value="F:acetyl-CoA carboxylase activity"/>
    <property type="evidence" value="ECO:0007669"/>
    <property type="project" value="InterPro"/>
</dbReference>
<feature type="region of interest" description="Disordered" evidence="11">
    <location>
        <begin position="324"/>
        <end position="362"/>
    </location>
</feature>
<proteinExistence type="inferred from homology"/>
<evidence type="ECO:0000256" key="9">
    <source>
        <dbReference type="ARBA" id="ARBA00049152"/>
    </source>
</evidence>
<dbReference type="PANTHER" id="PTHR42853:SF3">
    <property type="entry name" value="ACETYL-COENZYME A CARBOXYLASE CARBOXYL TRANSFERASE SUBUNIT ALPHA, CHLOROPLASTIC"/>
    <property type="match status" value="1"/>
</dbReference>
<dbReference type="GO" id="GO:0005524">
    <property type="term" value="F:ATP binding"/>
    <property type="evidence" value="ECO:0007669"/>
    <property type="project" value="UniProtKB-KW"/>
</dbReference>
<feature type="domain" description="CoA carboxyltransferase C-terminal" evidence="12">
    <location>
        <begin position="36"/>
        <end position="293"/>
    </location>
</feature>
<dbReference type="Proteomes" id="UP000237968">
    <property type="component" value="Unassembled WGS sequence"/>
</dbReference>
<dbReference type="PANTHER" id="PTHR42853">
    <property type="entry name" value="ACETYL-COENZYME A CARBOXYLASE CARBOXYL TRANSFERASE SUBUNIT ALPHA"/>
    <property type="match status" value="1"/>
</dbReference>
<keyword evidence="7 10" id="KW-0443">Lipid metabolism</keyword>
<dbReference type="SUPFAM" id="SSF52096">
    <property type="entry name" value="ClpP/crotonase"/>
    <property type="match status" value="1"/>
</dbReference>
<comment type="subcellular location">
    <subcellularLocation>
        <location evidence="10">Cytoplasm</location>
    </subcellularLocation>
</comment>
<evidence type="ECO:0000313" key="14">
    <source>
        <dbReference type="Proteomes" id="UP000237968"/>
    </source>
</evidence>
<evidence type="ECO:0000256" key="6">
    <source>
        <dbReference type="ARBA" id="ARBA00022840"/>
    </source>
</evidence>
<keyword evidence="14" id="KW-1185">Reference proteome</keyword>
<name>A0A2S9XXG5_9BACT</name>
<comment type="subunit">
    <text evidence="10">Acetyl-CoA carboxylase is a heterohexamer composed of biotin carboxyl carrier protein (AccB), biotin carboxylase (AccC) and two subunits each of ACCase subunit alpha (AccA) and ACCase subunit beta (AccD).</text>
</comment>
<dbReference type="InterPro" id="IPR029045">
    <property type="entry name" value="ClpP/crotonase-like_dom_sf"/>
</dbReference>
<dbReference type="Gene3D" id="3.90.226.10">
    <property type="entry name" value="2-enoyl-CoA Hydratase, Chain A, domain 1"/>
    <property type="match status" value="1"/>
</dbReference>
<comment type="catalytic activity">
    <reaction evidence="9 10">
        <text>N(6)-carboxybiotinyl-L-lysyl-[protein] + acetyl-CoA = N(6)-biotinyl-L-lysyl-[protein] + malonyl-CoA</text>
        <dbReference type="Rhea" id="RHEA:54728"/>
        <dbReference type="Rhea" id="RHEA-COMP:10505"/>
        <dbReference type="Rhea" id="RHEA-COMP:10506"/>
        <dbReference type="ChEBI" id="CHEBI:57288"/>
        <dbReference type="ChEBI" id="CHEBI:57384"/>
        <dbReference type="ChEBI" id="CHEBI:83144"/>
        <dbReference type="ChEBI" id="CHEBI:83145"/>
        <dbReference type="EC" id="2.1.3.15"/>
    </reaction>
</comment>
<keyword evidence="13" id="KW-0436">Ligase</keyword>
<dbReference type="EMBL" id="PVNK01000159">
    <property type="protein sequence ID" value="PRP97411.1"/>
    <property type="molecule type" value="Genomic_DNA"/>
</dbReference>